<keyword evidence="2" id="KW-1185">Reference proteome</keyword>
<sequence>MRLAHPSCTATTTPRSPLLIFLTSSAGAIAVAFKTASGTSKDIKRDLLAHGVELGLDEADPHPRMKEADYAAPIDIAWPQDCLDFASTFLACTPLLDPIFEGRTIASKRVQATKSLSVERLSFAQGLYEELVHLGPDVLVHSLRDDIIQITRHPKDAIRQCVLWVITFLPPALDNSFFLDLSLATEMVPAFWLRA</sequence>
<dbReference type="GeneID" id="19955604"/>
<organism evidence="1 2">
    <name type="scientific">Saprolegnia diclina (strain VS20)</name>
    <dbReference type="NCBI Taxonomy" id="1156394"/>
    <lineage>
        <taxon>Eukaryota</taxon>
        <taxon>Sar</taxon>
        <taxon>Stramenopiles</taxon>
        <taxon>Oomycota</taxon>
        <taxon>Saprolegniomycetes</taxon>
        <taxon>Saprolegniales</taxon>
        <taxon>Saprolegniaceae</taxon>
        <taxon>Saprolegnia</taxon>
    </lineage>
</organism>
<dbReference type="EMBL" id="JH767211">
    <property type="protein sequence ID" value="EQC27255.1"/>
    <property type="molecule type" value="Genomic_DNA"/>
</dbReference>
<name>T0Q1J7_SAPDV</name>
<dbReference type="VEuPathDB" id="FungiDB:SDRG_14877"/>
<accession>T0Q1J7</accession>
<dbReference type="STRING" id="1156394.T0Q1J7"/>
<dbReference type="RefSeq" id="XP_008619258.1">
    <property type="nucleotide sequence ID" value="XM_008621036.1"/>
</dbReference>
<dbReference type="AlphaFoldDB" id="T0Q1J7"/>
<gene>
    <name evidence="1" type="ORF">SDRG_14877</name>
</gene>
<proteinExistence type="predicted"/>
<evidence type="ECO:0000313" key="1">
    <source>
        <dbReference type="EMBL" id="EQC27255.1"/>
    </source>
</evidence>
<dbReference type="Proteomes" id="UP000030762">
    <property type="component" value="Unassembled WGS sequence"/>
</dbReference>
<reference evidence="1 2" key="1">
    <citation type="submission" date="2012-04" db="EMBL/GenBank/DDBJ databases">
        <title>The Genome Sequence of Saprolegnia declina VS20.</title>
        <authorList>
            <consortium name="The Broad Institute Genome Sequencing Platform"/>
            <person name="Russ C."/>
            <person name="Nusbaum C."/>
            <person name="Tyler B."/>
            <person name="van West P."/>
            <person name="Dieguez-Uribeondo J."/>
            <person name="de Bruijn I."/>
            <person name="Tripathy S."/>
            <person name="Jiang R."/>
            <person name="Young S.K."/>
            <person name="Zeng Q."/>
            <person name="Gargeya S."/>
            <person name="Fitzgerald M."/>
            <person name="Haas B."/>
            <person name="Abouelleil A."/>
            <person name="Alvarado L."/>
            <person name="Arachchi H.M."/>
            <person name="Berlin A."/>
            <person name="Chapman S.B."/>
            <person name="Goldberg J."/>
            <person name="Griggs A."/>
            <person name="Gujja S."/>
            <person name="Hansen M."/>
            <person name="Howarth C."/>
            <person name="Imamovic A."/>
            <person name="Larimer J."/>
            <person name="McCowen C."/>
            <person name="Montmayeur A."/>
            <person name="Murphy C."/>
            <person name="Neiman D."/>
            <person name="Pearson M."/>
            <person name="Priest M."/>
            <person name="Roberts A."/>
            <person name="Saif S."/>
            <person name="Shea T."/>
            <person name="Sisk P."/>
            <person name="Sykes S."/>
            <person name="Wortman J."/>
            <person name="Nusbaum C."/>
            <person name="Birren B."/>
        </authorList>
    </citation>
    <scope>NUCLEOTIDE SEQUENCE [LARGE SCALE GENOMIC DNA]</scope>
    <source>
        <strain evidence="1 2">VS20</strain>
    </source>
</reference>
<protein>
    <submittedName>
        <fullName evidence="1">Uncharacterized protein</fullName>
    </submittedName>
</protein>
<evidence type="ECO:0000313" key="2">
    <source>
        <dbReference type="Proteomes" id="UP000030762"/>
    </source>
</evidence>
<dbReference type="InParanoid" id="T0Q1J7"/>